<evidence type="ECO:0000313" key="3">
    <source>
        <dbReference type="Proteomes" id="UP000603141"/>
    </source>
</evidence>
<comment type="caution">
    <text evidence="2">The sequence shown here is derived from an EMBL/GenBank/DDBJ whole genome shotgun (WGS) entry which is preliminary data.</text>
</comment>
<evidence type="ECO:0000259" key="1">
    <source>
        <dbReference type="Pfam" id="PF09537"/>
    </source>
</evidence>
<dbReference type="NCBIfam" id="TIGR02284">
    <property type="entry name" value="PA2169 family four-helix-bundle protein"/>
    <property type="match status" value="1"/>
</dbReference>
<dbReference type="Pfam" id="PF09537">
    <property type="entry name" value="DUF2383"/>
    <property type="match status" value="1"/>
</dbReference>
<dbReference type="EMBL" id="JAENIJ010000007">
    <property type="protein sequence ID" value="MBK1882020.1"/>
    <property type="molecule type" value="Genomic_DNA"/>
</dbReference>
<sequence>MKSAEPSENQSKLSAVVARYVDSRDGYAHAAKLVDETDLSTAFVEISKKRAAVAKKLTALVTTDQDSPSEANGTLEGAAHRWWMGVRESMSSEELHAILSECVRGEKVLAGALEDAIKSEDMNDETRSLMTAALADVQMAIEHFKFSGVES</sequence>
<name>A0A934VVB7_9BACT</name>
<feature type="domain" description="DUF2383" evidence="1">
    <location>
        <begin position="11"/>
        <end position="118"/>
    </location>
</feature>
<protein>
    <submittedName>
        <fullName evidence="2">PA2169 family four-helix-bundle protein</fullName>
    </submittedName>
</protein>
<dbReference type="AlphaFoldDB" id="A0A934VVB7"/>
<dbReference type="InterPro" id="IPR012347">
    <property type="entry name" value="Ferritin-like"/>
</dbReference>
<dbReference type="InterPro" id="IPR011971">
    <property type="entry name" value="CHP02284"/>
</dbReference>
<organism evidence="2 3">
    <name type="scientific">Luteolibacter pohnpeiensis</name>
    <dbReference type="NCBI Taxonomy" id="454153"/>
    <lineage>
        <taxon>Bacteria</taxon>
        <taxon>Pseudomonadati</taxon>
        <taxon>Verrucomicrobiota</taxon>
        <taxon>Verrucomicrobiia</taxon>
        <taxon>Verrucomicrobiales</taxon>
        <taxon>Verrucomicrobiaceae</taxon>
        <taxon>Luteolibacter</taxon>
    </lineage>
</organism>
<dbReference type="InterPro" id="IPR019052">
    <property type="entry name" value="DUF2383"/>
</dbReference>
<dbReference type="RefSeq" id="WP_200268748.1">
    <property type="nucleotide sequence ID" value="NZ_JAENIJ010000007.1"/>
</dbReference>
<evidence type="ECO:0000313" key="2">
    <source>
        <dbReference type="EMBL" id="MBK1882020.1"/>
    </source>
</evidence>
<reference evidence="2" key="1">
    <citation type="submission" date="2021-01" db="EMBL/GenBank/DDBJ databases">
        <title>Modified the classification status of verrucomicrobia.</title>
        <authorList>
            <person name="Feng X."/>
        </authorList>
    </citation>
    <scope>NUCLEOTIDE SEQUENCE</scope>
    <source>
        <strain evidence="2">KCTC 22041</strain>
    </source>
</reference>
<gene>
    <name evidence="2" type="ORF">JIN85_06310</name>
</gene>
<proteinExistence type="predicted"/>
<keyword evidence="3" id="KW-1185">Reference proteome</keyword>
<accession>A0A934VVB7</accession>
<dbReference type="Proteomes" id="UP000603141">
    <property type="component" value="Unassembled WGS sequence"/>
</dbReference>
<dbReference type="Gene3D" id="1.20.1260.10">
    <property type="match status" value="1"/>
</dbReference>